<dbReference type="PROSITE" id="PS51164">
    <property type="entry name" value="CBM1_2"/>
    <property type="match status" value="1"/>
</dbReference>
<evidence type="ECO:0000313" key="5">
    <source>
        <dbReference type="Proteomes" id="UP000030762"/>
    </source>
</evidence>
<dbReference type="VEuPathDB" id="FungiDB:SDRG_17063"/>
<dbReference type="OrthoDB" id="77891at2759"/>
<feature type="region of interest" description="Disordered" evidence="2">
    <location>
        <begin position="1"/>
        <end position="20"/>
    </location>
</feature>
<dbReference type="Proteomes" id="UP000030762">
    <property type="component" value="Unassembled WGS sequence"/>
</dbReference>
<dbReference type="InterPro" id="IPR035971">
    <property type="entry name" value="CBD_sf"/>
</dbReference>
<dbReference type="GO" id="GO:0005975">
    <property type="term" value="P:carbohydrate metabolic process"/>
    <property type="evidence" value="ECO:0007669"/>
    <property type="project" value="InterPro"/>
</dbReference>
<evidence type="ECO:0000256" key="1">
    <source>
        <dbReference type="ARBA" id="ARBA00022729"/>
    </source>
</evidence>
<feature type="domain" description="CBM1" evidence="3">
    <location>
        <begin position="13"/>
        <end position="49"/>
    </location>
</feature>
<evidence type="ECO:0000259" key="3">
    <source>
        <dbReference type="PROSITE" id="PS51164"/>
    </source>
</evidence>
<accession>T0QZ70</accession>
<dbReference type="AlphaFoldDB" id="T0QZ70"/>
<keyword evidence="5" id="KW-1185">Reference proteome</keyword>
<feature type="non-terminal residue" evidence="4">
    <location>
        <position position="1"/>
    </location>
</feature>
<sequence length="56" mass="6161">PTHKPKPTSHTGGANKRWEQCGGKDFSGSTQCLDGDKCHKYDAWYSQCIPAKPHSS</sequence>
<name>T0QZ70_SAPDV</name>
<dbReference type="SUPFAM" id="SSF57180">
    <property type="entry name" value="Cellulose-binding domain"/>
    <property type="match status" value="1"/>
</dbReference>
<dbReference type="RefSeq" id="XP_008621520.1">
    <property type="nucleotide sequence ID" value="XM_008623298.1"/>
</dbReference>
<dbReference type="GO" id="GO:0005576">
    <property type="term" value="C:extracellular region"/>
    <property type="evidence" value="ECO:0007669"/>
    <property type="project" value="InterPro"/>
</dbReference>
<keyword evidence="1" id="KW-0732">Signal</keyword>
<dbReference type="GO" id="GO:0030248">
    <property type="term" value="F:cellulose binding"/>
    <property type="evidence" value="ECO:0007669"/>
    <property type="project" value="InterPro"/>
</dbReference>
<dbReference type="GeneID" id="19957790"/>
<evidence type="ECO:0000256" key="2">
    <source>
        <dbReference type="SAM" id="MobiDB-lite"/>
    </source>
</evidence>
<evidence type="ECO:0000313" key="4">
    <source>
        <dbReference type="EMBL" id="EQC25048.1"/>
    </source>
</evidence>
<dbReference type="SMART" id="SM00236">
    <property type="entry name" value="fCBD"/>
    <property type="match status" value="1"/>
</dbReference>
<reference evidence="4 5" key="1">
    <citation type="submission" date="2012-04" db="EMBL/GenBank/DDBJ databases">
        <title>The Genome Sequence of Saprolegnia declina VS20.</title>
        <authorList>
            <consortium name="The Broad Institute Genome Sequencing Platform"/>
            <person name="Russ C."/>
            <person name="Nusbaum C."/>
            <person name="Tyler B."/>
            <person name="van West P."/>
            <person name="Dieguez-Uribeondo J."/>
            <person name="de Bruijn I."/>
            <person name="Tripathy S."/>
            <person name="Jiang R."/>
            <person name="Young S.K."/>
            <person name="Zeng Q."/>
            <person name="Gargeya S."/>
            <person name="Fitzgerald M."/>
            <person name="Haas B."/>
            <person name="Abouelleil A."/>
            <person name="Alvarado L."/>
            <person name="Arachchi H.M."/>
            <person name="Berlin A."/>
            <person name="Chapman S.B."/>
            <person name="Goldberg J."/>
            <person name="Griggs A."/>
            <person name="Gujja S."/>
            <person name="Hansen M."/>
            <person name="Howarth C."/>
            <person name="Imamovic A."/>
            <person name="Larimer J."/>
            <person name="McCowen C."/>
            <person name="Montmayeur A."/>
            <person name="Murphy C."/>
            <person name="Neiman D."/>
            <person name="Pearson M."/>
            <person name="Priest M."/>
            <person name="Roberts A."/>
            <person name="Saif S."/>
            <person name="Shea T."/>
            <person name="Sisk P."/>
            <person name="Sykes S."/>
            <person name="Wortman J."/>
            <person name="Nusbaum C."/>
            <person name="Birren B."/>
        </authorList>
    </citation>
    <scope>NUCLEOTIDE SEQUENCE [LARGE SCALE GENOMIC DNA]</scope>
    <source>
        <strain evidence="4 5">VS20</strain>
    </source>
</reference>
<proteinExistence type="predicted"/>
<protein>
    <recommendedName>
        <fullName evidence="3">CBM1 domain-containing protein</fullName>
    </recommendedName>
</protein>
<dbReference type="Pfam" id="PF00734">
    <property type="entry name" value="CBM_1"/>
    <property type="match status" value="1"/>
</dbReference>
<organism evidence="4 5">
    <name type="scientific">Saprolegnia diclina (strain VS20)</name>
    <dbReference type="NCBI Taxonomy" id="1156394"/>
    <lineage>
        <taxon>Eukaryota</taxon>
        <taxon>Sar</taxon>
        <taxon>Stramenopiles</taxon>
        <taxon>Oomycota</taxon>
        <taxon>Saprolegniomycetes</taxon>
        <taxon>Saprolegniales</taxon>
        <taxon>Saprolegniaceae</taxon>
        <taxon>Saprolegnia</taxon>
    </lineage>
</organism>
<dbReference type="InterPro" id="IPR000254">
    <property type="entry name" value="CBD"/>
</dbReference>
<gene>
    <name evidence="4" type="ORF">SDRG_17063</name>
</gene>
<dbReference type="InParanoid" id="T0QZ70"/>
<dbReference type="EMBL" id="JH767319">
    <property type="protein sequence ID" value="EQC25048.1"/>
    <property type="molecule type" value="Genomic_DNA"/>
</dbReference>